<feature type="region of interest" description="Disordered" evidence="1">
    <location>
        <begin position="57"/>
        <end position="76"/>
    </location>
</feature>
<feature type="compositionally biased region" description="Low complexity" evidence="1">
    <location>
        <begin position="290"/>
        <end position="314"/>
    </location>
</feature>
<feature type="signal peptide" evidence="3">
    <location>
        <begin position="1"/>
        <end position="19"/>
    </location>
</feature>
<name>A0ABR1K1W8_9AGAR</name>
<feature type="compositionally biased region" description="Polar residues" evidence="1">
    <location>
        <begin position="271"/>
        <end position="288"/>
    </location>
</feature>
<evidence type="ECO:0000313" key="4">
    <source>
        <dbReference type="EMBL" id="KAK7468604.1"/>
    </source>
</evidence>
<reference evidence="4 5" key="1">
    <citation type="submission" date="2024-01" db="EMBL/GenBank/DDBJ databases">
        <title>A draft genome for the cacao thread blight pathogen Marasmiellus scandens.</title>
        <authorList>
            <person name="Baruah I.K."/>
            <person name="Leung J."/>
            <person name="Bukari Y."/>
            <person name="Amoako-Attah I."/>
            <person name="Meinhardt L.W."/>
            <person name="Bailey B.A."/>
            <person name="Cohen S.P."/>
        </authorList>
    </citation>
    <scope>NUCLEOTIDE SEQUENCE [LARGE SCALE GENOMIC DNA]</scope>
    <source>
        <strain evidence="4 5">GH-19</strain>
    </source>
</reference>
<keyword evidence="3" id="KW-0732">Signal</keyword>
<feature type="chain" id="PRO_5045122215" evidence="3">
    <location>
        <begin position="20"/>
        <end position="375"/>
    </location>
</feature>
<feature type="region of interest" description="Disordered" evidence="1">
    <location>
        <begin position="271"/>
        <end position="314"/>
    </location>
</feature>
<organism evidence="4 5">
    <name type="scientific">Marasmiellus scandens</name>
    <dbReference type="NCBI Taxonomy" id="2682957"/>
    <lineage>
        <taxon>Eukaryota</taxon>
        <taxon>Fungi</taxon>
        <taxon>Dikarya</taxon>
        <taxon>Basidiomycota</taxon>
        <taxon>Agaricomycotina</taxon>
        <taxon>Agaricomycetes</taxon>
        <taxon>Agaricomycetidae</taxon>
        <taxon>Agaricales</taxon>
        <taxon>Marasmiineae</taxon>
        <taxon>Omphalotaceae</taxon>
        <taxon>Marasmiellus</taxon>
    </lineage>
</organism>
<keyword evidence="2" id="KW-0472">Membrane</keyword>
<keyword evidence="2" id="KW-0812">Transmembrane</keyword>
<feature type="region of interest" description="Disordered" evidence="1">
    <location>
        <begin position="190"/>
        <end position="209"/>
    </location>
</feature>
<evidence type="ECO:0000313" key="5">
    <source>
        <dbReference type="Proteomes" id="UP001498398"/>
    </source>
</evidence>
<proteinExistence type="predicted"/>
<evidence type="ECO:0000256" key="1">
    <source>
        <dbReference type="SAM" id="MobiDB-lite"/>
    </source>
</evidence>
<feature type="compositionally biased region" description="Polar residues" evidence="1">
    <location>
        <begin position="59"/>
        <end position="76"/>
    </location>
</feature>
<comment type="caution">
    <text evidence="4">The sequence shown here is derived from an EMBL/GenBank/DDBJ whole genome shotgun (WGS) entry which is preliminary data.</text>
</comment>
<evidence type="ECO:0000256" key="2">
    <source>
        <dbReference type="SAM" id="Phobius"/>
    </source>
</evidence>
<feature type="region of interest" description="Disordered" evidence="1">
    <location>
        <begin position="331"/>
        <end position="375"/>
    </location>
</feature>
<feature type="compositionally biased region" description="Low complexity" evidence="1">
    <location>
        <begin position="195"/>
        <end position="209"/>
    </location>
</feature>
<dbReference type="Proteomes" id="UP001498398">
    <property type="component" value="Unassembled WGS sequence"/>
</dbReference>
<dbReference type="EMBL" id="JBANRG010000003">
    <property type="protein sequence ID" value="KAK7468604.1"/>
    <property type="molecule type" value="Genomic_DNA"/>
</dbReference>
<keyword evidence="2" id="KW-1133">Transmembrane helix</keyword>
<protein>
    <submittedName>
        <fullName evidence="4">Uncharacterized protein</fullName>
    </submittedName>
</protein>
<dbReference type="Gene3D" id="2.60.120.260">
    <property type="entry name" value="Galactose-binding domain-like"/>
    <property type="match status" value="1"/>
</dbReference>
<gene>
    <name evidence="4" type="ORF">VKT23_003108</name>
</gene>
<feature type="transmembrane region" description="Helical" evidence="2">
    <location>
        <begin position="212"/>
        <end position="237"/>
    </location>
</feature>
<sequence>MRALRALSWIGLYFSSTWAVLINRTIDDTLPDSTGASITYLPDGGWNDGTDCEGCTAKPDSSQMSSGTWHDSTFNPQSGSNDFPNQVLNASVVFNGTSVYVFCALARTKTSPSGDSDMSFYIDGQLTGTFVKQAPGTDGYDYNVPVYVNESLSPGFHKLVLQNGHADGFKSLVILDKIIYSFDNGVETDSSATASPTGGQPSQNSSSSSNNIGAIVGPVVAVSVVALLLGVGICFLMRRRRLKNTTRELLDPLPTPNTESAWATQQQAIATPYPITQNRAPNSYSDANRSSEYNSTTSPTTYTSPYSESESAYSTPSYGYGSRARYQNMPQIRPLPSEPTFSAANAPGPQVSVGSPPPAYDLTDAANAPTFGMKH</sequence>
<accession>A0ABR1K1W8</accession>
<keyword evidence="5" id="KW-1185">Reference proteome</keyword>
<evidence type="ECO:0000256" key="3">
    <source>
        <dbReference type="SAM" id="SignalP"/>
    </source>
</evidence>